<dbReference type="OrthoDB" id="9788211at2"/>
<proteinExistence type="predicted"/>
<comment type="caution">
    <text evidence="2">The sequence shown here is derived from an EMBL/GenBank/DDBJ whole genome shotgun (WGS) entry which is preliminary data.</text>
</comment>
<protein>
    <submittedName>
        <fullName evidence="2">Conjugal transfer pilus assembly protein TraU</fullName>
    </submittedName>
</protein>
<dbReference type="RefSeq" id="WP_132874607.1">
    <property type="nucleotide sequence ID" value="NZ_SMGG01000007.1"/>
</dbReference>
<evidence type="ECO:0000256" key="1">
    <source>
        <dbReference type="SAM" id="SignalP"/>
    </source>
</evidence>
<dbReference type="AlphaFoldDB" id="A0A4R1K304"/>
<evidence type="ECO:0000313" key="3">
    <source>
        <dbReference type="Proteomes" id="UP000294614"/>
    </source>
</evidence>
<feature type="chain" id="PRO_5020935861" evidence="1">
    <location>
        <begin position="24"/>
        <end position="331"/>
    </location>
</feature>
<dbReference type="Pfam" id="PF06834">
    <property type="entry name" value="TraU"/>
    <property type="match status" value="1"/>
</dbReference>
<feature type="signal peptide" evidence="1">
    <location>
        <begin position="1"/>
        <end position="23"/>
    </location>
</feature>
<name>A0A4R1K304_9BACT</name>
<keyword evidence="1" id="KW-0732">Signal</keyword>
<reference evidence="2 3" key="1">
    <citation type="submission" date="2019-03" db="EMBL/GenBank/DDBJ databases">
        <title>Genomic Encyclopedia of Type Strains, Phase IV (KMG-IV): sequencing the most valuable type-strain genomes for metagenomic binning, comparative biology and taxonomic classification.</title>
        <authorList>
            <person name="Goeker M."/>
        </authorList>
    </citation>
    <scope>NUCLEOTIDE SEQUENCE [LARGE SCALE GENOMIC DNA]</scope>
    <source>
        <strain evidence="2 3">DSM 24984</strain>
    </source>
</reference>
<keyword evidence="3" id="KW-1185">Reference proteome</keyword>
<evidence type="ECO:0000313" key="2">
    <source>
        <dbReference type="EMBL" id="TCK58438.1"/>
    </source>
</evidence>
<gene>
    <name evidence="2" type="ORF">C8D98_2640</name>
</gene>
<dbReference type="EMBL" id="SMGG01000007">
    <property type="protein sequence ID" value="TCK58438.1"/>
    <property type="molecule type" value="Genomic_DNA"/>
</dbReference>
<dbReference type="InterPro" id="IPR009649">
    <property type="entry name" value="TraU"/>
</dbReference>
<accession>A0A4R1K304</accession>
<organism evidence="2 3">
    <name type="scientific">Seleniivibrio woodruffii</name>
    <dbReference type="NCBI Taxonomy" id="1078050"/>
    <lineage>
        <taxon>Bacteria</taxon>
        <taxon>Pseudomonadati</taxon>
        <taxon>Deferribacterota</taxon>
        <taxon>Deferribacteres</taxon>
        <taxon>Deferribacterales</taxon>
        <taxon>Geovibrionaceae</taxon>
        <taxon>Seleniivibrio</taxon>
    </lineage>
</organism>
<dbReference type="Proteomes" id="UP000294614">
    <property type="component" value="Unassembled WGS sequence"/>
</dbReference>
<sequence length="331" mass="36619">MKKLILLILLAVISINDASAVCAGPPIDPITRIRWNCVLPITIAGIPWGTSGNPIADAMDRNAGVGTQLPVCICTDPIPRIGITLGYREPIKLIESVKDPWCFPSLGFGMSQTVWSGGSKGPVSAPKNDFANTHMWEFVPWTFMKLFTDLICLQTDGAGWSLAYTSEVDITSRSDTAALLLNPESVLFANPIAIMACEIPDAIATVAEYTIPPLYWCAGNHAIFPLSNNQVSKSNYTEAAEVDASKTIFKMHRELQLWGSIGSQGLCGMYPMPIWNKMQYRLQTAMPVPDWYCRRLGQPSLIWNRFLNPPGSPNNDNMVFILWRKRDCCAF</sequence>